<organism evidence="2">
    <name type="scientific">viral metagenome</name>
    <dbReference type="NCBI Taxonomy" id="1070528"/>
    <lineage>
        <taxon>unclassified sequences</taxon>
        <taxon>metagenomes</taxon>
        <taxon>organismal metagenomes</taxon>
    </lineage>
</organism>
<reference evidence="2" key="1">
    <citation type="journal article" date="2020" name="Nature">
        <title>Giant virus diversity and host interactions through global metagenomics.</title>
        <authorList>
            <person name="Schulz F."/>
            <person name="Roux S."/>
            <person name="Paez-Espino D."/>
            <person name="Jungbluth S."/>
            <person name="Walsh D.A."/>
            <person name="Denef V.J."/>
            <person name="McMahon K.D."/>
            <person name="Konstantinidis K.T."/>
            <person name="Eloe-Fadrosh E.A."/>
            <person name="Kyrpides N.C."/>
            <person name="Woyke T."/>
        </authorList>
    </citation>
    <scope>NUCLEOTIDE SEQUENCE</scope>
    <source>
        <strain evidence="2">GVMAG-M-3300023179-150</strain>
    </source>
</reference>
<dbReference type="InterPro" id="IPR011335">
    <property type="entry name" value="Restrct_endonuc-II-like"/>
</dbReference>
<accession>A0A6C0E776</accession>
<name>A0A6C0E776_9ZZZZ</name>
<sequence>MSQKLKHKIEMQQIYIPISQLATHINLNPYGNLSQILVGLWVKIDFNGYSKKLLELEQKTGTSFKALSEWEMMMALCDHFELNLKDQIKDSMKSECNTDLKKNQKTLLHQIEQIQVQTNEDKFKQEKLSSLITSFTNRGYGNHHESSAIDLYEEQTGYKVTDQQKKVTKKIITSQYPHVEWYLVGKLDGLAIENSGEQIVVEIKNRTTRLFGHLKEYEKPQIQSYLKLMGLKHGHLVESLQVDKTKPYARKREIKIIPVEYEEKYWDNIKQRLSGFVSFFIDFIKNDQLQELVLCNPDQNAEQLLKNILETYF</sequence>
<dbReference type="InterPro" id="IPR019080">
    <property type="entry name" value="YqaJ_viral_recombinase"/>
</dbReference>
<dbReference type="AlphaFoldDB" id="A0A6C0E776"/>
<evidence type="ECO:0000259" key="1">
    <source>
        <dbReference type="Pfam" id="PF09588"/>
    </source>
</evidence>
<feature type="domain" description="YqaJ viral recombinase" evidence="1">
    <location>
        <begin position="130"/>
        <end position="219"/>
    </location>
</feature>
<dbReference type="EMBL" id="MN739751">
    <property type="protein sequence ID" value="QHT24914.1"/>
    <property type="molecule type" value="Genomic_DNA"/>
</dbReference>
<dbReference type="Pfam" id="PF09588">
    <property type="entry name" value="YqaJ"/>
    <property type="match status" value="1"/>
</dbReference>
<evidence type="ECO:0000313" key="2">
    <source>
        <dbReference type="EMBL" id="QHT24914.1"/>
    </source>
</evidence>
<proteinExistence type="predicted"/>
<dbReference type="Gene3D" id="3.90.320.10">
    <property type="match status" value="1"/>
</dbReference>
<dbReference type="SUPFAM" id="SSF52980">
    <property type="entry name" value="Restriction endonuclease-like"/>
    <property type="match status" value="1"/>
</dbReference>
<dbReference type="InterPro" id="IPR011604">
    <property type="entry name" value="PDDEXK-like_dom_sf"/>
</dbReference>
<protein>
    <recommendedName>
        <fullName evidence="1">YqaJ viral recombinase domain-containing protein</fullName>
    </recommendedName>
</protein>